<keyword evidence="5" id="KW-0648">Protein biosynthesis</keyword>
<dbReference type="Proteomes" id="UP000315010">
    <property type="component" value="Unassembled WGS sequence"/>
</dbReference>
<name>A0A5C5Z5P2_9BACT</name>
<dbReference type="InterPro" id="IPR004364">
    <property type="entry name" value="Aa-tRNA-synt_II"/>
</dbReference>
<evidence type="ECO:0000313" key="5">
    <source>
        <dbReference type="EMBL" id="TWT81893.1"/>
    </source>
</evidence>
<dbReference type="NCBIfam" id="NF006828">
    <property type="entry name" value="PRK09350.1"/>
    <property type="match status" value="1"/>
</dbReference>
<keyword evidence="5" id="KW-0251">Elongation factor</keyword>
<dbReference type="EMBL" id="SJPJ01000001">
    <property type="protein sequence ID" value="TWT81893.1"/>
    <property type="molecule type" value="Genomic_DNA"/>
</dbReference>
<dbReference type="InterPro" id="IPR045864">
    <property type="entry name" value="aa-tRNA-synth_II/BPL/LPL"/>
</dbReference>
<dbReference type="InterPro" id="IPR004525">
    <property type="entry name" value="EpmA"/>
</dbReference>
<dbReference type="PANTHER" id="PTHR42918:SF6">
    <property type="entry name" value="ELONGATION FACTOR P--(R)-BETA-LYSINE LIGASE"/>
    <property type="match status" value="1"/>
</dbReference>
<dbReference type="GO" id="GO:0004824">
    <property type="term" value="F:lysine-tRNA ligase activity"/>
    <property type="evidence" value="ECO:0007669"/>
    <property type="project" value="InterPro"/>
</dbReference>
<accession>A0A5C5Z5P2</accession>
<proteinExistence type="predicted"/>
<comment type="caution">
    <text evidence="5">The sequence shown here is derived from an EMBL/GenBank/DDBJ whole genome shotgun (WGS) entry which is preliminary data.</text>
</comment>
<keyword evidence="2" id="KW-0547">Nucleotide-binding</keyword>
<dbReference type="GO" id="GO:0006430">
    <property type="term" value="P:lysyl-tRNA aminoacylation"/>
    <property type="evidence" value="ECO:0007669"/>
    <property type="project" value="InterPro"/>
</dbReference>
<feature type="domain" description="Aminoacyl-transfer RNA synthetases class-II family profile" evidence="4">
    <location>
        <begin position="12"/>
        <end position="320"/>
    </location>
</feature>
<evidence type="ECO:0000313" key="6">
    <source>
        <dbReference type="Proteomes" id="UP000315010"/>
    </source>
</evidence>
<gene>
    <name evidence="5" type="primary">epmA</name>
    <name evidence="5" type="ORF">CA13_33480</name>
</gene>
<evidence type="ECO:0000256" key="1">
    <source>
        <dbReference type="ARBA" id="ARBA00022598"/>
    </source>
</evidence>
<dbReference type="GO" id="GO:0003746">
    <property type="term" value="F:translation elongation factor activity"/>
    <property type="evidence" value="ECO:0007669"/>
    <property type="project" value="UniProtKB-KW"/>
</dbReference>
<dbReference type="PROSITE" id="PS50862">
    <property type="entry name" value="AA_TRNA_LIGASE_II"/>
    <property type="match status" value="1"/>
</dbReference>
<dbReference type="PANTHER" id="PTHR42918">
    <property type="entry name" value="LYSYL-TRNA SYNTHETASE"/>
    <property type="match status" value="1"/>
</dbReference>
<dbReference type="EC" id="6.3.1.-" evidence="5"/>
<dbReference type="RefSeq" id="WP_146398066.1">
    <property type="nucleotide sequence ID" value="NZ_SJPJ01000001.1"/>
</dbReference>
<reference evidence="5 6" key="1">
    <citation type="submission" date="2019-02" db="EMBL/GenBank/DDBJ databases">
        <title>Deep-cultivation of Planctomycetes and their phenomic and genomic characterization uncovers novel biology.</title>
        <authorList>
            <person name="Wiegand S."/>
            <person name="Jogler M."/>
            <person name="Boedeker C."/>
            <person name="Pinto D."/>
            <person name="Vollmers J."/>
            <person name="Rivas-Marin E."/>
            <person name="Kohn T."/>
            <person name="Peeters S.H."/>
            <person name="Heuer A."/>
            <person name="Rast P."/>
            <person name="Oberbeckmann S."/>
            <person name="Bunk B."/>
            <person name="Jeske O."/>
            <person name="Meyerdierks A."/>
            <person name="Storesund J.E."/>
            <person name="Kallscheuer N."/>
            <person name="Luecker S."/>
            <person name="Lage O.M."/>
            <person name="Pohl T."/>
            <person name="Merkel B.J."/>
            <person name="Hornburger P."/>
            <person name="Mueller R.-W."/>
            <person name="Bruemmer F."/>
            <person name="Labrenz M."/>
            <person name="Spormann A.M."/>
            <person name="Op Den Camp H."/>
            <person name="Overmann J."/>
            <person name="Amann R."/>
            <person name="Jetten M.S.M."/>
            <person name="Mascher T."/>
            <person name="Medema M.H."/>
            <person name="Devos D.P."/>
            <person name="Kaster A.-K."/>
            <person name="Ovreas L."/>
            <person name="Rohde M."/>
            <person name="Galperin M.Y."/>
            <person name="Jogler C."/>
        </authorList>
    </citation>
    <scope>NUCLEOTIDE SEQUENCE [LARGE SCALE GENOMIC DNA]</scope>
    <source>
        <strain evidence="5 6">CA13</strain>
    </source>
</reference>
<dbReference type="GO" id="GO:0000049">
    <property type="term" value="F:tRNA binding"/>
    <property type="evidence" value="ECO:0007669"/>
    <property type="project" value="TreeGrafter"/>
</dbReference>
<keyword evidence="1 5" id="KW-0436">Ligase</keyword>
<dbReference type="GO" id="GO:0005829">
    <property type="term" value="C:cytosol"/>
    <property type="evidence" value="ECO:0007669"/>
    <property type="project" value="TreeGrafter"/>
</dbReference>
<protein>
    <submittedName>
        <fullName evidence="5">Elongation factor P--(R)-beta-lysine ligase</fullName>
        <ecNumber evidence="5">6.3.1.-</ecNumber>
    </submittedName>
</protein>
<dbReference type="GO" id="GO:0005524">
    <property type="term" value="F:ATP binding"/>
    <property type="evidence" value="ECO:0007669"/>
    <property type="project" value="UniProtKB-KW"/>
</dbReference>
<dbReference type="InterPro" id="IPR006195">
    <property type="entry name" value="aa-tRNA-synth_II"/>
</dbReference>
<dbReference type="OrthoDB" id="9802326at2"/>
<dbReference type="Gene3D" id="3.30.930.10">
    <property type="entry name" value="Bira Bifunctional Protein, Domain 2"/>
    <property type="match status" value="1"/>
</dbReference>
<dbReference type="Pfam" id="PF00152">
    <property type="entry name" value="tRNA-synt_2"/>
    <property type="match status" value="1"/>
</dbReference>
<organism evidence="5 6">
    <name type="scientific">Novipirellula herctigrandis</name>
    <dbReference type="NCBI Taxonomy" id="2527986"/>
    <lineage>
        <taxon>Bacteria</taxon>
        <taxon>Pseudomonadati</taxon>
        <taxon>Planctomycetota</taxon>
        <taxon>Planctomycetia</taxon>
        <taxon>Pirellulales</taxon>
        <taxon>Pirellulaceae</taxon>
        <taxon>Novipirellula</taxon>
    </lineage>
</organism>
<dbReference type="AlphaFoldDB" id="A0A5C5Z5P2"/>
<sequence length="324" mass="36248">MRSYQVPDITLLRQRAALLRCIRTFFDDRGFFEVQPPCLASDCVVDPYIDPITIDADQFLIPSLDLPPRFYLQTSPELSMKRMLSAGAPSIYSVMPVFRAGERGEQHNIEFTMLEWYDVGANMESGIETLGTLVATVLGATRFDCVTYRTVFQAKLGFDPISIPLNSLASKASEVDHELSIQLRDDRDALLDLLFTHKIQPELGIDVPIIVKQYPLSQAALARVCEKDPQCAARFELFSDGVELANGYDELLDADVLLDRSRVTNHRRVESGRQPIPIETSLVAAMRKGMPPSTGVAMGVDRLLMVKTKTKSIDKVHPFPIERS</sequence>
<dbReference type="SUPFAM" id="SSF55681">
    <property type="entry name" value="Class II aaRS and biotin synthetases"/>
    <property type="match status" value="1"/>
</dbReference>
<dbReference type="NCBIfam" id="TIGR00462">
    <property type="entry name" value="genX"/>
    <property type="match status" value="1"/>
</dbReference>
<keyword evidence="3" id="KW-0067">ATP-binding</keyword>
<evidence type="ECO:0000256" key="3">
    <source>
        <dbReference type="ARBA" id="ARBA00022840"/>
    </source>
</evidence>
<evidence type="ECO:0000259" key="4">
    <source>
        <dbReference type="PROSITE" id="PS50862"/>
    </source>
</evidence>
<keyword evidence="6" id="KW-1185">Reference proteome</keyword>
<evidence type="ECO:0000256" key="2">
    <source>
        <dbReference type="ARBA" id="ARBA00022741"/>
    </source>
</evidence>